<dbReference type="AlphaFoldDB" id="A0A1D2AIK1"/>
<feature type="transmembrane region" description="Helical" evidence="2">
    <location>
        <begin position="20"/>
        <end position="42"/>
    </location>
</feature>
<accession>A0A1D2AIK1</accession>
<keyword evidence="2" id="KW-0472">Membrane</keyword>
<evidence type="ECO:0000313" key="3">
    <source>
        <dbReference type="EMBL" id="JAT79026.1"/>
    </source>
</evidence>
<feature type="non-terminal residue" evidence="3">
    <location>
        <position position="1"/>
    </location>
</feature>
<protein>
    <submittedName>
        <fullName evidence="3">Uncharacterized protein</fullName>
    </submittedName>
</protein>
<organism evidence="3">
    <name type="scientific">Ornithodoros brasiliensis</name>
    <name type="common">Mouro tick</name>
    <dbReference type="NCBI Taxonomy" id="888526"/>
    <lineage>
        <taxon>Eukaryota</taxon>
        <taxon>Metazoa</taxon>
        <taxon>Ecdysozoa</taxon>
        <taxon>Arthropoda</taxon>
        <taxon>Chelicerata</taxon>
        <taxon>Arachnida</taxon>
        <taxon>Acari</taxon>
        <taxon>Parasitiformes</taxon>
        <taxon>Ixodida</taxon>
        <taxon>Ixodoidea</taxon>
        <taxon>Argasidae</taxon>
        <taxon>Ornithodorinae</taxon>
        <taxon>Ornithodoros</taxon>
    </lineage>
</organism>
<proteinExistence type="predicted"/>
<evidence type="ECO:0000256" key="2">
    <source>
        <dbReference type="SAM" id="Phobius"/>
    </source>
</evidence>
<feature type="region of interest" description="Disordered" evidence="1">
    <location>
        <begin position="96"/>
        <end position="115"/>
    </location>
</feature>
<dbReference type="EMBL" id="GETE01000608">
    <property type="protein sequence ID" value="JAT79026.1"/>
    <property type="molecule type" value="Transcribed_RNA"/>
</dbReference>
<evidence type="ECO:0000256" key="1">
    <source>
        <dbReference type="SAM" id="MobiDB-lite"/>
    </source>
</evidence>
<reference evidence="3" key="1">
    <citation type="submission" date="2016-07" db="EMBL/GenBank/DDBJ databases">
        <title>Salivary Glands transcriptome analysis on engorged females of Ornithodoros brasiliensis (Acari:Argasidae).</title>
        <authorList>
            <person name="Simons S.M."/>
            <person name="Carvalho E."/>
            <person name="Junqueira-de-Azevedo I."/>
            <person name="Ho P.L."/>
            <person name="Giovanni D."/>
            <person name="Mendonca R."/>
            <person name="Onofrio V."/>
            <person name="Landulfo G."/>
            <person name="Ramirez D."/>
            <person name="Barros-Battesti D."/>
        </authorList>
    </citation>
    <scope>NUCLEOTIDE SEQUENCE</scope>
    <source>
        <strain evidence="3">Female</strain>
        <tissue evidence="3">Salivary gland</tissue>
    </source>
</reference>
<keyword evidence="2" id="KW-1133">Transmembrane helix</keyword>
<sequence length="115" mass="12648">AHRLRIIEMLSMTSSQPAGASAMTVLSLLLFIPLLTSCSVILKTVCLKEVAFEFTHVIDEKQAFLFQNRVQPIVSGIFSDIVHSAFKYSLEEAVTSKSSQGKEPTTICTRDITPS</sequence>
<keyword evidence="2" id="KW-0812">Transmembrane</keyword>
<name>A0A1D2AIK1_ORNBR</name>